<dbReference type="EMBL" id="RKLX01000005">
    <property type="protein sequence ID" value="TGD19396.1"/>
    <property type="molecule type" value="Genomic_DNA"/>
</dbReference>
<dbReference type="Proteomes" id="UP000297348">
    <property type="component" value="Unassembled WGS sequence"/>
</dbReference>
<name>A0A4Z0JDJ6_9LACO</name>
<dbReference type="RefSeq" id="WP_135367532.1">
    <property type="nucleotide sequence ID" value="NZ_RKLX01000005.1"/>
</dbReference>
<evidence type="ECO:0000313" key="2">
    <source>
        <dbReference type="Proteomes" id="UP000297348"/>
    </source>
</evidence>
<keyword evidence="2" id="KW-1185">Reference proteome</keyword>
<sequence>MPYITPEPDPLIIDDSLDRKLTPEEQAALNKRMHSPAYHQAVAEAEREFARQFPEYASPKK</sequence>
<reference evidence="1 2" key="1">
    <citation type="submission" date="2018-10" db="EMBL/GenBank/DDBJ databases">
        <title>Lactobacillus sp. R7 and Lactobacillus sp. R19 isolated from fermented mustard green product of Taiwan.</title>
        <authorList>
            <person name="Lin S.-T."/>
        </authorList>
    </citation>
    <scope>NUCLEOTIDE SEQUENCE [LARGE SCALE GENOMIC DNA]</scope>
    <source>
        <strain evidence="1 2">BCRC 81129</strain>
    </source>
</reference>
<accession>A0A4Z0JDJ6</accession>
<evidence type="ECO:0000313" key="1">
    <source>
        <dbReference type="EMBL" id="TGD19396.1"/>
    </source>
</evidence>
<protein>
    <submittedName>
        <fullName evidence="1">Uncharacterized protein</fullName>
    </submittedName>
</protein>
<dbReference type="AlphaFoldDB" id="A0A4Z0JDJ6"/>
<comment type="caution">
    <text evidence="1">The sequence shown here is derived from an EMBL/GenBank/DDBJ whole genome shotgun (WGS) entry which is preliminary data.</text>
</comment>
<organism evidence="1 2">
    <name type="scientific">Levilactobacillus suantsaiihabitans</name>
    <dbReference type="NCBI Taxonomy" id="2487722"/>
    <lineage>
        <taxon>Bacteria</taxon>
        <taxon>Bacillati</taxon>
        <taxon>Bacillota</taxon>
        <taxon>Bacilli</taxon>
        <taxon>Lactobacillales</taxon>
        <taxon>Lactobacillaceae</taxon>
        <taxon>Levilactobacillus</taxon>
    </lineage>
</organism>
<gene>
    <name evidence="1" type="ORF">EGT51_04260</name>
</gene>
<proteinExistence type="predicted"/>